<reference evidence="2" key="1">
    <citation type="submission" date="2021-06" db="EMBL/GenBank/DDBJ databases">
        <authorList>
            <person name="Hodson N. C."/>
            <person name="Mongue J. A."/>
            <person name="Jaron S. K."/>
        </authorList>
    </citation>
    <scope>NUCLEOTIDE SEQUENCE</scope>
</reference>
<feature type="domain" description="RlpA-like protein double-psi beta-barrel" evidence="1">
    <location>
        <begin position="64"/>
        <end position="136"/>
    </location>
</feature>
<proteinExistence type="predicted"/>
<protein>
    <recommendedName>
        <fullName evidence="1">RlpA-like protein double-psi beta-barrel domain-containing protein</fullName>
    </recommendedName>
</protein>
<accession>A0A8J2K7J2</accession>
<gene>
    <name evidence="2" type="ORF">AFUS01_LOCUS19542</name>
</gene>
<dbReference type="PANTHER" id="PTHR34183:SF8">
    <property type="entry name" value="ENDOLYTIC PEPTIDOGLYCAN TRANSGLYCOSYLASE RLPA-RELATED"/>
    <property type="match status" value="1"/>
</dbReference>
<name>A0A8J2K7J2_9HEXA</name>
<dbReference type="CDD" id="cd22268">
    <property type="entry name" value="DPBB_RlpA-like"/>
    <property type="match status" value="1"/>
</dbReference>
<dbReference type="PANTHER" id="PTHR34183">
    <property type="entry name" value="ENDOLYTIC PEPTIDOGLYCAN TRANSGLYCOSYLASE RLPA"/>
    <property type="match status" value="1"/>
</dbReference>
<evidence type="ECO:0000313" key="3">
    <source>
        <dbReference type="Proteomes" id="UP000708208"/>
    </source>
</evidence>
<dbReference type="InterPro" id="IPR009009">
    <property type="entry name" value="RlpA-like_DPBB"/>
</dbReference>
<sequence length="144" mass="15787">MVSESHYLSAQQRDSTDGDSIRVYVQKYQQALFPFHICDPDYWQGGGGSPPNNGGGGSESWICSWYGEDGEIPDNWPAGCGNPFNPNQMATAHRTLPCGTRIRVTANNRFVDVVMNDRGPHVPGRILDLTKAAFKVVETDTGRG</sequence>
<keyword evidence="3" id="KW-1185">Reference proteome</keyword>
<dbReference type="AlphaFoldDB" id="A0A8J2K7J2"/>
<evidence type="ECO:0000313" key="2">
    <source>
        <dbReference type="EMBL" id="CAG7730929.1"/>
    </source>
</evidence>
<evidence type="ECO:0000259" key="1">
    <source>
        <dbReference type="Pfam" id="PF03330"/>
    </source>
</evidence>
<dbReference type="Proteomes" id="UP000708208">
    <property type="component" value="Unassembled WGS sequence"/>
</dbReference>
<dbReference type="Pfam" id="PF03330">
    <property type="entry name" value="DPBB_1"/>
    <property type="match status" value="1"/>
</dbReference>
<comment type="caution">
    <text evidence="2">The sequence shown here is derived from an EMBL/GenBank/DDBJ whole genome shotgun (WGS) entry which is preliminary data.</text>
</comment>
<dbReference type="OrthoDB" id="7769384at2759"/>
<dbReference type="EMBL" id="CAJVCH010202778">
    <property type="protein sequence ID" value="CAG7730929.1"/>
    <property type="molecule type" value="Genomic_DNA"/>
</dbReference>
<organism evidence="2 3">
    <name type="scientific">Allacma fusca</name>
    <dbReference type="NCBI Taxonomy" id="39272"/>
    <lineage>
        <taxon>Eukaryota</taxon>
        <taxon>Metazoa</taxon>
        <taxon>Ecdysozoa</taxon>
        <taxon>Arthropoda</taxon>
        <taxon>Hexapoda</taxon>
        <taxon>Collembola</taxon>
        <taxon>Symphypleona</taxon>
        <taxon>Sminthuridae</taxon>
        <taxon>Allacma</taxon>
    </lineage>
</organism>